<feature type="region of interest" description="Disordered" evidence="1">
    <location>
        <begin position="372"/>
        <end position="405"/>
    </location>
</feature>
<accession>N1R0N1</accession>
<feature type="domain" description="Myb/SANT-like" evidence="2">
    <location>
        <begin position="173"/>
        <end position="267"/>
    </location>
</feature>
<evidence type="ECO:0000313" key="3">
    <source>
        <dbReference type="EnsemblPlants" id="EMT19992"/>
    </source>
</evidence>
<dbReference type="PANTHER" id="PTHR47072:SF5">
    <property type="entry name" value="MYB_SANT-LIKE DOMAIN-CONTAINING PROTEIN"/>
    <property type="match status" value="1"/>
</dbReference>
<evidence type="ECO:0000259" key="2">
    <source>
        <dbReference type="Pfam" id="PF12776"/>
    </source>
</evidence>
<feature type="compositionally biased region" description="Basic and acidic residues" evidence="1">
    <location>
        <begin position="142"/>
        <end position="153"/>
    </location>
</feature>
<dbReference type="Pfam" id="PF12776">
    <property type="entry name" value="Myb_DNA-bind_3"/>
    <property type="match status" value="1"/>
</dbReference>
<dbReference type="InterPro" id="IPR024752">
    <property type="entry name" value="Myb/SANT-like_dom"/>
</dbReference>
<proteinExistence type="predicted"/>
<dbReference type="PANTHER" id="PTHR47072">
    <property type="match status" value="1"/>
</dbReference>
<protein>
    <recommendedName>
        <fullName evidence="2">Myb/SANT-like domain-containing protein</fullName>
    </recommendedName>
</protein>
<reference evidence="3" key="1">
    <citation type="submission" date="2015-06" db="UniProtKB">
        <authorList>
            <consortium name="EnsemblPlants"/>
        </authorList>
    </citation>
    <scope>IDENTIFICATION</scope>
</reference>
<organism evidence="3">
    <name type="scientific">Aegilops tauschii</name>
    <name type="common">Tausch's goatgrass</name>
    <name type="synonym">Aegilops squarrosa</name>
    <dbReference type="NCBI Taxonomy" id="37682"/>
    <lineage>
        <taxon>Eukaryota</taxon>
        <taxon>Viridiplantae</taxon>
        <taxon>Streptophyta</taxon>
        <taxon>Embryophyta</taxon>
        <taxon>Tracheophyta</taxon>
        <taxon>Spermatophyta</taxon>
        <taxon>Magnoliopsida</taxon>
        <taxon>Liliopsida</taxon>
        <taxon>Poales</taxon>
        <taxon>Poaceae</taxon>
        <taxon>BOP clade</taxon>
        <taxon>Pooideae</taxon>
        <taxon>Triticodae</taxon>
        <taxon>Triticeae</taxon>
        <taxon>Triticinae</taxon>
        <taxon>Aegilops</taxon>
    </lineage>
</organism>
<name>N1R0N1_AEGTA</name>
<feature type="compositionally biased region" description="Polar residues" evidence="1">
    <location>
        <begin position="372"/>
        <end position="384"/>
    </location>
</feature>
<dbReference type="EnsemblPlants" id="EMT19992">
    <property type="protein sequence ID" value="EMT19992"/>
    <property type="gene ID" value="F775_00463"/>
</dbReference>
<evidence type="ECO:0000256" key="1">
    <source>
        <dbReference type="SAM" id="MobiDB-lite"/>
    </source>
</evidence>
<dbReference type="AlphaFoldDB" id="N1R0N1"/>
<sequence length="448" mass="49801">MAAVLGFMDGVGEAAAATPSGGSLLLLCPRCCGVVSDVMMEQGGFIVQEYAQTVVCASDSWKMGHPVLDLEFDGVSGDKMPRSDSFNGNGFASGKLLSREGEKKRLASLSFRTFLNNSLSPRSHAATAALPSLEKSPSAAMGKERDGNGETKDNSDWYPFGLLMAHKKKRASWTTAQLDLLVSAMKEYADATRFRGQNGWTKEGWNSMTTRLNNQFPRANFIVCQLKFREQWLKREYFVVKSIVEKSGFGFDPNTKMPTTIDEKWDELSKEQQKWRYKAFPYYDDLHAIYDGKTAEGKGCKRTTDVVEEKSSPATDLPQGESFTQQVLDAAGLNSSSPTLPAPGFEGHNYEWTEGIYSEDVEVFPGNNTEHMENNSSQIPTEHMNTLPDPPPMKKARTSKGNDEDLSASDHLKMIEYLKGQRVDRAIFMTVEHDVVLDILKQVLGHQI</sequence>
<feature type="region of interest" description="Disordered" evidence="1">
    <location>
        <begin position="126"/>
        <end position="153"/>
    </location>
</feature>